<dbReference type="GO" id="GO:0070042">
    <property type="term" value="F:rRNA (uridine-N3-)-methyltransferase activity"/>
    <property type="evidence" value="ECO:0007669"/>
    <property type="project" value="InterPro"/>
</dbReference>
<gene>
    <name evidence="2" type="ORF">BUALT_Bualt03G0101200</name>
</gene>
<feature type="domain" description="25S rRNA (uridine-N(3))-methyltransferase BMT5-like" evidence="1">
    <location>
        <begin position="27"/>
        <end position="156"/>
    </location>
</feature>
<dbReference type="Pfam" id="PF10354">
    <property type="entry name" value="BMT5-like"/>
    <property type="match status" value="1"/>
</dbReference>
<dbReference type="PANTHER" id="PTHR11538:SF70">
    <property type="entry name" value="25S RRNA (URIDINE-N(3))-METHYLTRANSFERASE BMT5-LIKE DOMAIN-CONTAINING PROTEIN"/>
    <property type="match status" value="1"/>
</dbReference>
<sequence length="234" mass="26668">MVKFIETFSYPYFPKGLIGGNLLSAFLKKNYKKFVSNNGELRSRGCKVMHGIDATTMATHALLGRLTFDRIVYNFPFAGFFNDLSLKAQIRPHRRLVSQFLKNAKEMISENGEIHISHKTNGRFYAWKLESLASSHRLRLIEAIDFNHLDYPGWNQHVLKPPLYTGKREDDDLDSLIESKLGEDDAVDDYTIPAEKLKEMVAPYCACTSCEGSREEGRICHAQAAYEIPVEITI</sequence>
<evidence type="ECO:0000259" key="1">
    <source>
        <dbReference type="Pfam" id="PF10354"/>
    </source>
</evidence>
<reference evidence="2" key="1">
    <citation type="submission" date="2019-10" db="EMBL/GenBank/DDBJ databases">
        <authorList>
            <person name="Zhang R."/>
            <person name="Pan Y."/>
            <person name="Wang J."/>
            <person name="Ma R."/>
            <person name="Yu S."/>
        </authorList>
    </citation>
    <scope>NUCLEOTIDE SEQUENCE</scope>
    <source>
        <strain evidence="2">LA-IB0</strain>
        <tissue evidence="2">Leaf</tissue>
    </source>
</reference>
<dbReference type="Proteomes" id="UP000826271">
    <property type="component" value="Unassembled WGS sequence"/>
</dbReference>
<comment type="caution">
    <text evidence="2">The sequence shown here is derived from an EMBL/GenBank/DDBJ whole genome shotgun (WGS) entry which is preliminary data.</text>
</comment>
<keyword evidence="3" id="KW-1185">Reference proteome</keyword>
<dbReference type="GO" id="GO:0005737">
    <property type="term" value="C:cytoplasm"/>
    <property type="evidence" value="ECO:0007669"/>
    <property type="project" value="TreeGrafter"/>
</dbReference>
<dbReference type="GO" id="GO:0070475">
    <property type="term" value="P:rRNA base methylation"/>
    <property type="evidence" value="ECO:0007669"/>
    <property type="project" value="InterPro"/>
</dbReference>
<dbReference type="InterPro" id="IPR019446">
    <property type="entry name" value="BMT5-like"/>
</dbReference>
<evidence type="ECO:0000313" key="3">
    <source>
        <dbReference type="Proteomes" id="UP000826271"/>
    </source>
</evidence>
<accession>A0AAV6XZA3</accession>
<dbReference type="EMBL" id="WHWC01000003">
    <property type="protein sequence ID" value="KAG8385977.1"/>
    <property type="molecule type" value="Genomic_DNA"/>
</dbReference>
<evidence type="ECO:0000313" key="2">
    <source>
        <dbReference type="EMBL" id="KAG8385977.1"/>
    </source>
</evidence>
<proteinExistence type="predicted"/>
<dbReference type="PANTHER" id="PTHR11538">
    <property type="entry name" value="PHENYLALANYL-TRNA SYNTHETASE"/>
    <property type="match status" value="1"/>
</dbReference>
<name>A0AAV6XZA3_9LAMI</name>
<organism evidence="2 3">
    <name type="scientific">Buddleja alternifolia</name>
    <dbReference type="NCBI Taxonomy" id="168488"/>
    <lineage>
        <taxon>Eukaryota</taxon>
        <taxon>Viridiplantae</taxon>
        <taxon>Streptophyta</taxon>
        <taxon>Embryophyta</taxon>
        <taxon>Tracheophyta</taxon>
        <taxon>Spermatophyta</taxon>
        <taxon>Magnoliopsida</taxon>
        <taxon>eudicotyledons</taxon>
        <taxon>Gunneridae</taxon>
        <taxon>Pentapetalae</taxon>
        <taxon>asterids</taxon>
        <taxon>lamiids</taxon>
        <taxon>Lamiales</taxon>
        <taxon>Scrophulariaceae</taxon>
        <taxon>Buddlejeae</taxon>
        <taxon>Buddleja</taxon>
    </lineage>
</organism>
<dbReference type="AlphaFoldDB" id="A0AAV6XZA3"/>
<protein>
    <recommendedName>
        <fullName evidence="1">25S rRNA (uridine-N(3))-methyltransferase BMT5-like domain-containing protein</fullName>
    </recommendedName>
</protein>